<dbReference type="Pfam" id="PF00746">
    <property type="entry name" value="Gram_pos_anchor"/>
    <property type="match status" value="1"/>
</dbReference>
<dbReference type="NCBIfam" id="TIGR01167">
    <property type="entry name" value="LPXTG_anchor"/>
    <property type="match status" value="1"/>
</dbReference>
<gene>
    <name evidence="6" type="ORF">LACPI_0454</name>
</gene>
<evidence type="ECO:0000256" key="4">
    <source>
        <dbReference type="ARBA" id="ARBA00023088"/>
    </source>
</evidence>
<sequence>MKMKNILIPMLMIAPLMSSSNKITSILGSTLLLSAIGGLLFKKKKKRS</sequence>
<evidence type="ECO:0000259" key="5">
    <source>
        <dbReference type="Pfam" id="PF00746"/>
    </source>
</evidence>
<evidence type="ECO:0000256" key="2">
    <source>
        <dbReference type="ARBA" id="ARBA00022525"/>
    </source>
</evidence>
<keyword evidence="3" id="KW-0732">Signal</keyword>
<evidence type="ECO:0000313" key="6">
    <source>
        <dbReference type="EMBL" id="CEN27654.1"/>
    </source>
</evidence>
<evidence type="ECO:0000256" key="1">
    <source>
        <dbReference type="ARBA" id="ARBA00022512"/>
    </source>
</evidence>
<feature type="domain" description="Gram-positive cocci surface proteins LPxTG" evidence="5">
    <location>
        <begin position="19"/>
        <end position="46"/>
    </location>
</feature>
<dbReference type="AlphaFoldDB" id="A0A0D6DUL6"/>
<evidence type="ECO:0000313" key="7">
    <source>
        <dbReference type="Proteomes" id="UP000033166"/>
    </source>
</evidence>
<keyword evidence="2" id="KW-0964">Secreted</keyword>
<dbReference type="KEGG" id="lpk:LACPI_0454"/>
<dbReference type="HOGENOM" id="CLU_3154238_0_0_9"/>
<dbReference type="EMBL" id="LN774769">
    <property type="protein sequence ID" value="CEN27654.1"/>
    <property type="molecule type" value="Genomic_DNA"/>
</dbReference>
<evidence type="ECO:0000256" key="3">
    <source>
        <dbReference type="ARBA" id="ARBA00022729"/>
    </source>
</evidence>
<proteinExistence type="predicted"/>
<accession>A0A0D6DUL6</accession>
<name>A0A0D6DUL6_9LACT</name>
<keyword evidence="4" id="KW-0572">Peptidoglycan-anchor</keyword>
<protein>
    <recommendedName>
        <fullName evidence="5">Gram-positive cocci surface proteins LPxTG domain-containing protein</fullName>
    </recommendedName>
</protein>
<organism evidence="6 7">
    <name type="scientific">Pseudolactococcus piscium MKFS47</name>
    <dbReference type="NCBI Taxonomy" id="297352"/>
    <lineage>
        <taxon>Bacteria</taxon>
        <taxon>Bacillati</taxon>
        <taxon>Bacillota</taxon>
        <taxon>Bacilli</taxon>
        <taxon>Lactobacillales</taxon>
        <taxon>Streptococcaceae</taxon>
        <taxon>Pseudolactococcus</taxon>
    </lineage>
</organism>
<dbReference type="Proteomes" id="UP000033166">
    <property type="component" value="Chromosome I"/>
</dbReference>
<keyword evidence="1" id="KW-0134">Cell wall</keyword>
<reference evidence="7" key="1">
    <citation type="submission" date="2015-01" db="EMBL/GenBank/DDBJ databases">
        <authorList>
            <person name="Andreevskaya M."/>
        </authorList>
    </citation>
    <scope>NUCLEOTIDE SEQUENCE [LARGE SCALE GENOMIC DNA]</scope>
    <source>
        <strain evidence="7">MKFS47</strain>
    </source>
</reference>
<dbReference type="InterPro" id="IPR019931">
    <property type="entry name" value="LPXTG_anchor"/>
</dbReference>